<evidence type="ECO:0000256" key="5">
    <source>
        <dbReference type="ARBA" id="ARBA00023163"/>
    </source>
</evidence>
<comment type="caution">
    <text evidence="8">The sequence shown here is derived from an EMBL/GenBank/DDBJ whole genome shotgun (WGS) entry which is preliminary data.</text>
</comment>
<dbReference type="PANTHER" id="PTHR30363">
    <property type="entry name" value="HTH-TYPE TRANSCRIPTIONAL REGULATOR SRLR-RELATED"/>
    <property type="match status" value="1"/>
</dbReference>
<keyword evidence="4" id="KW-0238">DNA-binding</keyword>
<dbReference type="InterPro" id="IPR050313">
    <property type="entry name" value="Carb_Metab_HTH_regulators"/>
</dbReference>
<keyword evidence="2" id="KW-0678">Repressor</keyword>
<organism evidence="8 9">
    <name type="scientific">Actinophytocola gossypii</name>
    <dbReference type="NCBI Taxonomy" id="2812003"/>
    <lineage>
        <taxon>Bacteria</taxon>
        <taxon>Bacillati</taxon>
        <taxon>Actinomycetota</taxon>
        <taxon>Actinomycetes</taxon>
        <taxon>Pseudonocardiales</taxon>
        <taxon>Pseudonocardiaceae</taxon>
    </lineage>
</organism>
<dbReference type="RefSeq" id="WP_260189124.1">
    <property type="nucleotide sequence ID" value="NZ_JAFFZE010000003.1"/>
</dbReference>
<feature type="domain" description="HTH deoR-type" evidence="7">
    <location>
        <begin position="9"/>
        <end position="64"/>
    </location>
</feature>
<gene>
    <name evidence="8" type="ORF">JT362_01375</name>
</gene>
<keyword evidence="3" id="KW-0805">Transcription regulation</keyword>
<keyword evidence="5" id="KW-0804">Transcription</keyword>
<dbReference type="SUPFAM" id="SSF100950">
    <property type="entry name" value="NagB/RpiA/CoA transferase-like"/>
    <property type="match status" value="1"/>
</dbReference>
<dbReference type="SMART" id="SM01134">
    <property type="entry name" value="DeoRC"/>
    <property type="match status" value="1"/>
</dbReference>
<dbReference type="PANTHER" id="PTHR30363:SF4">
    <property type="entry name" value="GLYCEROL-3-PHOSPHATE REGULON REPRESSOR"/>
    <property type="match status" value="1"/>
</dbReference>
<evidence type="ECO:0000313" key="9">
    <source>
        <dbReference type="Proteomes" id="UP001156441"/>
    </source>
</evidence>
<dbReference type="InterPro" id="IPR001034">
    <property type="entry name" value="DeoR_HTH"/>
</dbReference>
<dbReference type="Pfam" id="PF08220">
    <property type="entry name" value="HTH_DeoR"/>
    <property type="match status" value="1"/>
</dbReference>
<evidence type="ECO:0000259" key="7">
    <source>
        <dbReference type="PROSITE" id="PS51000"/>
    </source>
</evidence>
<dbReference type="InterPro" id="IPR037171">
    <property type="entry name" value="NagB/RpiA_transferase-like"/>
</dbReference>
<reference evidence="8 9" key="1">
    <citation type="submission" date="2021-02" db="EMBL/GenBank/DDBJ databases">
        <title>Actinophytocola xerophila sp. nov., isolated from soil of cotton cropping field.</title>
        <authorList>
            <person name="Huang R."/>
            <person name="Chen X."/>
            <person name="Ge X."/>
            <person name="Liu W."/>
        </authorList>
    </citation>
    <scope>NUCLEOTIDE SEQUENCE [LARGE SCALE GENOMIC DNA]</scope>
    <source>
        <strain evidence="8 9">S1-96</strain>
    </source>
</reference>
<dbReference type="PROSITE" id="PS51000">
    <property type="entry name" value="HTH_DEOR_2"/>
    <property type="match status" value="1"/>
</dbReference>
<dbReference type="Proteomes" id="UP001156441">
    <property type="component" value="Unassembled WGS sequence"/>
</dbReference>
<dbReference type="EMBL" id="JAFFZE010000003">
    <property type="protein sequence ID" value="MCT2581769.1"/>
    <property type="molecule type" value="Genomic_DNA"/>
</dbReference>
<dbReference type="InterPro" id="IPR018356">
    <property type="entry name" value="Tscrpt_reg_HTH_DeoR_CS"/>
</dbReference>
<dbReference type="InterPro" id="IPR036388">
    <property type="entry name" value="WH-like_DNA-bd_sf"/>
</dbReference>
<accession>A0ABT2J379</accession>
<name>A0ABT2J379_9PSEU</name>
<protein>
    <recommendedName>
        <fullName evidence="1">Lactose phosphotransferase system repressor</fullName>
    </recommendedName>
</protein>
<dbReference type="InterPro" id="IPR036390">
    <property type="entry name" value="WH_DNA-bd_sf"/>
</dbReference>
<keyword evidence="9" id="KW-1185">Reference proteome</keyword>
<evidence type="ECO:0000313" key="8">
    <source>
        <dbReference type="EMBL" id="MCT2581769.1"/>
    </source>
</evidence>
<comment type="function">
    <text evidence="6">Repressor of the lactose catabolism operon. Galactose-6-phosphate is the inducer.</text>
</comment>
<dbReference type="SMART" id="SM00420">
    <property type="entry name" value="HTH_DEOR"/>
    <property type="match status" value="1"/>
</dbReference>
<evidence type="ECO:0000256" key="6">
    <source>
        <dbReference type="ARBA" id="ARBA00024937"/>
    </source>
</evidence>
<dbReference type="SUPFAM" id="SSF46785">
    <property type="entry name" value="Winged helix' DNA-binding domain"/>
    <property type="match status" value="1"/>
</dbReference>
<dbReference type="PROSITE" id="PS00894">
    <property type="entry name" value="HTH_DEOR_1"/>
    <property type="match status" value="1"/>
</dbReference>
<evidence type="ECO:0000256" key="3">
    <source>
        <dbReference type="ARBA" id="ARBA00023015"/>
    </source>
</evidence>
<dbReference type="Pfam" id="PF00455">
    <property type="entry name" value="DeoRC"/>
    <property type="match status" value="1"/>
</dbReference>
<dbReference type="PRINTS" id="PR00037">
    <property type="entry name" value="HTHLACR"/>
</dbReference>
<evidence type="ECO:0000256" key="4">
    <source>
        <dbReference type="ARBA" id="ARBA00023125"/>
    </source>
</evidence>
<dbReference type="Gene3D" id="1.10.10.10">
    <property type="entry name" value="Winged helix-like DNA-binding domain superfamily/Winged helix DNA-binding domain"/>
    <property type="match status" value="1"/>
</dbReference>
<proteinExistence type="predicted"/>
<dbReference type="InterPro" id="IPR014036">
    <property type="entry name" value="DeoR-like_C"/>
</dbReference>
<evidence type="ECO:0000256" key="2">
    <source>
        <dbReference type="ARBA" id="ARBA00022491"/>
    </source>
</evidence>
<sequence length="263" mass="28583">MASERAAIQTQRRHRVRERVGSAGFLRADVLAEEFGVSLMTIHRDLDALQAEGWLRKVRGGATSVQSAVFHGDVAQRMATMPEVKRALAAAALDLVAPGDTVMLDESTTCLHLAQRLVERVPLTVITHFQPVIGMLAGTPGITLIGLGGEYFPAYDAFLGLYTAEGVAKVRADTLFLSTTAISHGRCYHQSQATIQVKRAMMSAASRRVLLVDHTKFVRQGLYALAPLTDFDLMLADDGLPAAERRRIRDAGVTLTTVTTQAR</sequence>
<evidence type="ECO:0000256" key="1">
    <source>
        <dbReference type="ARBA" id="ARBA00021390"/>
    </source>
</evidence>